<proteinExistence type="predicted"/>
<protein>
    <submittedName>
        <fullName evidence="3">Uncharacterized protein</fullName>
    </submittedName>
</protein>
<dbReference type="RefSeq" id="WP_203146591.1">
    <property type="nucleotide sequence ID" value="NZ_JAEVHL010000002.1"/>
</dbReference>
<feature type="compositionally biased region" description="Pro residues" evidence="1">
    <location>
        <begin position="124"/>
        <end position="144"/>
    </location>
</feature>
<evidence type="ECO:0000313" key="3">
    <source>
        <dbReference type="EMBL" id="MBM0274161.1"/>
    </source>
</evidence>
<evidence type="ECO:0000313" key="4">
    <source>
        <dbReference type="Proteomes" id="UP000622245"/>
    </source>
</evidence>
<comment type="caution">
    <text evidence="3">The sequence shown here is derived from an EMBL/GenBank/DDBJ whole genome shotgun (WGS) entry which is preliminary data.</text>
</comment>
<evidence type="ECO:0000256" key="2">
    <source>
        <dbReference type="SAM" id="SignalP"/>
    </source>
</evidence>
<feature type="compositionally biased region" description="Low complexity" evidence="1">
    <location>
        <begin position="156"/>
        <end position="186"/>
    </location>
</feature>
<accession>A0ABS1Y9S9</accession>
<feature type="signal peptide" evidence="2">
    <location>
        <begin position="1"/>
        <end position="25"/>
    </location>
</feature>
<keyword evidence="2" id="KW-0732">Signal</keyword>
<organism evidence="3 4">
    <name type="scientific">Micromonospora tarensis</name>
    <dbReference type="NCBI Taxonomy" id="2806100"/>
    <lineage>
        <taxon>Bacteria</taxon>
        <taxon>Bacillati</taxon>
        <taxon>Actinomycetota</taxon>
        <taxon>Actinomycetes</taxon>
        <taxon>Micromonosporales</taxon>
        <taxon>Micromonosporaceae</taxon>
        <taxon>Micromonospora</taxon>
    </lineage>
</organism>
<gene>
    <name evidence="3" type="ORF">JM949_01110</name>
</gene>
<feature type="chain" id="PRO_5046463648" evidence="2">
    <location>
        <begin position="26"/>
        <end position="328"/>
    </location>
</feature>
<keyword evidence="4" id="KW-1185">Reference proteome</keyword>
<name>A0ABS1Y9S9_9ACTN</name>
<evidence type="ECO:0000256" key="1">
    <source>
        <dbReference type="SAM" id="MobiDB-lite"/>
    </source>
</evidence>
<reference evidence="3 4" key="1">
    <citation type="submission" date="2021-01" db="EMBL/GenBank/DDBJ databases">
        <title>Draft genome sequence of Micromonospora sp. strain STR1s_6.</title>
        <authorList>
            <person name="Karlyshev A."/>
            <person name="Jawad R."/>
        </authorList>
    </citation>
    <scope>NUCLEOTIDE SEQUENCE [LARGE SCALE GENOMIC DNA]</scope>
    <source>
        <strain evidence="3 4">STR1S-6</strain>
    </source>
</reference>
<dbReference type="EMBL" id="JAEVHL010000002">
    <property type="protein sequence ID" value="MBM0274161.1"/>
    <property type="molecule type" value="Genomic_DNA"/>
</dbReference>
<sequence length="328" mass="33486">MRASPAIIRAALLCGLAGAAWCALAALNPDTAHADDRPTTTTEQPGGVLGGVRDAVDEVLPTPSDKPAPAEEPAGESPHTDSDKPAPAQPRSDPPKNEPVTQLPPVEVPVDLPVVPPITVVTPPAAPETPEPRPAAPAPTPSQQPAPIAVTPPVISPTQPAADQTTAADTQPPAATSAPASTRSVVAAPTDVPNLTAPIIGPIIGRTLDDGIRPAEPVRPTPIGDCVERTPIAKQIRKTLRDLVAEITRTLDEAADRASRPCPTAPAGPDTGVTILTAAHNPGSSSTDQVLSDAPGSLIWPVLDRLTALRARSTIPAGWSTGLDPRPA</sequence>
<feature type="region of interest" description="Disordered" evidence="1">
    <location>
        <begin position="119"/>
        <end position="186"/>
    </location>
</feature>
<dbReference type="Proteomes" id="UP000622245">
    <property type="component" value="Unassembled WGS sequence"/>
</dbReference>
<feature type="region of interest" description="Disordered" evidence="1">
    <location>
        <begin position="32"/>
        <end position="104"/>
    </location>
</feature>